<keyword evidence="4" id="KW-1185">Reference proteome</keyword>
<gene>
    <name evidence="3" type="ORF">RM538_02870</name>
</gene>
<evidence type="ECO:0000313" key="3">
    <source>
        <dbReference type="EMBL" id="MDT0554929.1"/>
    </source>
</evidence>
<accession>A0ABU2Y9R4</accession>
<dbReference type="InterPro" id="IPR024403">
    <property type="entry name" value="DHOase_cat"/>
</dbReference>
<dbReference type="Proteomes" id="UP001254488">
    <property type="component" value="Unassembled WGS sequence"/>
</dbReference>
<protein>
    <submittedName>
        <fullName evidence="3">Dihydroorotase</fullName>
    </submittedName>
</protein>
<proteinExistence type="predicted"/>
<dbReference type="SUPFAM" id="SSF51556">
    <property type="entry name" value="Metallo-dependent hydrolases"/>
    <property type="match status" value="1"/>
</dbReference>
<dbReference type="EMBL" id="JAVRHZ010000001">
    <property type="protein sequence ID" value="MDT0554929.1"/>
    <property type="molecule type" value="Genomic_DNA"/>
</dbReference>
<dbReference type="RefSeq" id="WP_311331885.1">
    <property type="nucleotide sequence ID" value="NZ_JAVRHZ010000001.1"/>
</dbReference>
<evidence type="ECO:0000313" key="4">
    <source>
        <dbReference type="Proteomes" id="UP001254488"/>
    </source>
</evidence>
<reference evidence="3 4" key="1">
    <citation type="submission" date="2023-09" db="EMBL/GenBank/DDBJ databases">
        <authorList>
            <person name="Rey-Velasco X."/>
        </authorList>
    </citation>
    <scope>NUCLEOTIDE SEQUENCE [LARGE SCALE GENOMIC DNA]</scope>
    <source>
        <strain evidence="3 4">W242</strain>
    </source>
</reference>
<dbReference type="InterPro" id="IPR032466">
    <property type="entry name" value="Metal_Hydrolase"/>
</dbReference>
<name>A0ABU2Y9R4_9FLAO</name>
<dbReference type="InterPro" id="IPR050138">
    <property type="entry name" value="DHOase/Allantoinase_Hydrolase"/>
</dbReference>
<dbReference type="Pfam" id="PF12890">
    <property type="entry name" value="DHOase"/>
    <property type="match status" value="1"/>
</dbReference>
<dbReference type="InterPro" id="IPR004722">
    <property type="entry name" value="DHOase"/>
</dbReference>
<dbReference type="Gene3D" id="3.20.20.140">
    <property type="entry name" value="Metal-dependent hydrolases"/>
    <property type="match status" value="1"/>
</dbReference>
<keyword evidence="1" id="KW-0665">Pyrimidine biosynthesis</keyword>
<sequence>MNILLKSATIVDATSKNHLKKRDILIEKGIIKKIAASIPNPENIKELQLDNLHVSQGWFDSSVCLGEPGYEERETIKNGLDTAAKSGFTHIAVNSNTFPVTDSKSHVEFLKSKANKHATSLLPTAALTTKCKGVDLAELYDMKQEGAYSFYDYKQPIKNPNLLKLALQYTQSFNGLVQSFPLESQIAPKGIVNEEENSTRLGLKGIPALAEALQIARDLYILEYTGGKLHIPTISTSASVKLIKEAKKKGLQITCSVAINNLMLTDDALESFDTNYKLMPPLRTQKDVNALLKGIKDGTIDGVTSDHDPIDIENKKTEFDHAMYGSIGLESAFGALNKVIGTEAAIVALTNLKSTFDISESSITEGNKACLSLFNPSKEWTFNTQNILSTSQNAALLGQKLKGKVYGVFNNKRLVVN</sequence>
<dbReference type="InterPro" id="IPR011059">
    <property type="entry name" value="Metal-dep_hydrolase_composite"/>
</dbReference>
<evidence type="ECO:0000259" key="2">
    <source>
        <dbReference type="Pfam" id="PF12890"/>
    </source>
</evidence>
<dbReference type="Gene3D" id="2.30.40.10">
    <property type="entry name" value="Urease, subunit C, domain 1"/>
    <property type="match status" value="1"/>
</dbReference>
<comment type="caution">
    <text evidence="3">The sequence shown here is derived from an EMBL/GenBank/DDBJ whole genome shotgun (WGS) entry which is preliminary data.</text>
</comment>
<organism evidence="3 4">
    <name type="scientific">Patiriisocius hiemis</name>
    <dbReference type="NCBI Taxonomy" id="3075604"/>
    <lineage>
        <taxon>Bacteria</taxon>
        <taxon>Pseudomonadati</taxon>
        <taxon>Bacteroidota</taxon>
        <taxon>Flavobacteriia</taxon>
        <taxon>Flavobacteriales</taxon>
        <taxon>Flavobacteriaceae</taxon>
        <taxon>Patiriisocius</taxon>
    </lineage>
</organism>
<feature type="domain" description="Dihydroorotase catalytic" evidence="2">
    <location>
        <begin position="57"/>
        <end position="237"/>
    </location>
</feature>
<evidence type="ECO:0000256" key="1">
    <source>
        <dbReference type="ARBA" id="ARBA00022975"/>
    </source>
</evidence>
<dbReference type="PANTHER" id="PTHR43668">
    <property type="entry name" value="ALLANTOINASE"/>
    <property type="match status" value="1"/>
</dbReference>
<dbReference type="CDD" id="cd01317">
    <property type="entry name" value="DHOase_IIa"/>
    <property type="match status" value="1"/>
</dbReference>
<dbReference type="PANTHER" id="PTHR43668:SF2">
    <property type="entry name" value="ALLANTOINASE"/>
    <property type="match status" value="1"/>
</dbReference>
<dbReference type="SUPFAM" id="SSF51338">
    <property type="entry name" value="Composite domain of metallo-dependent hydrolases"/>
    <property type="match status" value="1"/>
</dbReference>